<dbReference type="SUPFAM" id="SSF52266">
    <property type="entry name" value="SGNH hydrolase"/>
    <property type="match status" value="1"/>
</dbReference>
<evidence type="ECO:0000313" key="5">
    <source>
        <dbReference type="Proteomes" id="UP001522462"/>
    </source>
</evidence>
<evidence type="ECO:0000259" key="1">
    <source>
        <dbReference type="Pfam" id="PF13472"/>
    </source>
</evidence>
<protein>
    <recommendedName>
        <fullName evidence="1">SGNH hydrolase-type esterase domain-containing protein</fullName>
    </recommendedName>
</protein>
<dbReference type="InterPro" id="IPR045136">
    <property type="entry name" value="Iah1-like"/>
</dbReference>
<dbReference type="Proteomes" id="UP001522462">
    <property type="component" value="Unassembled WGS sequence"/>
</dbReference>
<dbReference type="InterPro" id="IPR036514">
    <property type="entry name" value="SGNH_hydro_sf"/>
</dbReference>
<reference evidence="2" key="2">
    <citation type="submission" date="2020-01" db="EMBL/GenBank/DDBJ databases">
        <authorList>
            <person name="Hilgarth M."/>
            <person name="Vogel R.F."/>
        </authorList>
    </citation>
    <scope>NUCLEOTIDE SEQUENCE</scope>
    <source>
        <strain evidence="2">TMW21897</strain>
    </source>
</reference>
<dbReference type="Gene3D" id="3.40.50.1110">
    <property type="entry name" value="SGNH hydrolase"/>
    <property type="match status" value="1"/>
</dbReference>
<dbReference type="PANTHER" id="PTHR14209:SF19">
    <property type="entry name" value="ISOAMYL ACETATE-HYDROLYZING ESTERASE 1 HOMOLOG"/>
    <property type="match status" value="1"/>
</dbReference>
<dbReference type="RefSeq" id="WP_109834491.1">
    <property type="nucleotide sequence ID" value="NZ_CP017195.1"/>
</dbReference>
<proteinExistence type="predicted"/>
<dbReference type="EMBL" id="CP017195">
    <property type="protein sequence ID" value="QDJ28082.1"/>
    <property type="molecule type" value="Genomic_DNA"/>
</dbReference>
<reference evidence="2 5" key="3">
    <citation type="journal article" date="2022" name="Microbiol. Res.">
        <title>Comparative genome analysis, predicted lifestyle and antimicrobial strategies of Lactococcus carnosus and Lactococcus paracarnosus isolated from meat.</title>
        <authorList>
            <person name="Werum V."/>
            <person name="Ehrmann M."/>
            <person name="Vogel R."/>
            <person name="Hilgarth M."/>
        </authorList>
    </citation>
    <scope>NUCLEOTIDE SEQUENCE [LARGE SCALE GENOMIC DNA]</scope>
    <source>
        <strain evidence="2 5">TMW21897</strain>
    </source>
</reference>
<evidence type="ECO:0000313" key="4">
    <source>
        <dbReference type="Proteomes" id="UP000516280"/>
    </source>
</evidence>
<dbReference type="Pfam" id="PF13472">
    <property type="entry name" value="Lipase_GDSL_2"/>
    <property type="match status" value="1"/>
</dbReference>
<sequence>MKIAVFGDSISTHIEMEVMTQALLTEAGISAQVERFAVAGEDTNAAMKRLAGVVASRADYYYIFFGANDAAVHRQISPSQFADNLTTFVTALGARKTMILTPSYINETAIAKTQKMLGRTNAGFVPYVEVAKQVASQTGAGLIELNQAMLASPNPNDLIVSDGVHFTTKGYQLITSLIAADVRTREFKKEHV</sequence>
<dbReference type="Proteomes" id="UP000516280">
    <property type="component" value="Chromosome"/>
</dbReference>
<name>A0A7L4WG39_9LACT</name>
<evidence type="ECO:0000313" key="2">
    <source>
        <dbReference type="EMBL" id="MCJ1977132.1"/>
    </source>
</evidence>
<dbReference type="EMBL" id="JAAEDA010000004">
    <property type="protein sequence ID" value="MCJ1977132.1"/>
    <property type="molecule type" value="Genomic_DNA"/>
</dbReference>
<gene>
    <name evidence="3" type="ORF">BHS01_05850</name>
    <name evidence="2" type="ORF">GYN19_04080</name>
</gene>
<dbReference type="PANTHER" id="PTHR14209">
    <property type="entry name" value="ISOAMYL ACETATE-HYDROLYZING ESTERASE 1"/>
    <property type="match status" value="1"/>
</dbReference>
<dbReference type="InterPro" id="IPR013830">
    <property type="entry name" value="SGNH_hydro"/>
</dbReference>
<accession>A0A7L4WG39</accession>
<reference evidence="3 4" key="1">
    <citation type="submission" date="2016-09" db="EMBL/GenBank/DDBJ databases">
        <title>Lactic acid bacteria from MAP meat Genome sequencing and assembly.</title>
        <authorList>
            <person name="Behr J."/>
            <person name="Hilgarth M."/>
            <person name="Vogel R.F."/>
        </authorList>
    </citation>
    <scope>NUCLEOTIDE SEQUENCE [LARGE SCALE GENOMIC DNA]</scope>
    <source>
        <strain evidence="3 4">TMW21615</strain>
    </source>
</reference>
<organism evidence="3 4">
    <name type="scientific">Pseudolactococcus paracarnosus</name>
    <dbReference type="NCBI Taxonomy" id="2749962"/>
    <lineage>
        <taxon>Bacteria</taxon>
        <taxon>Bacillati</taxon>
        <taxon>Bacillota</taxon>
        <taxon>Bacilli</taxon>
        <taxon>Lactobacillales</taxon>
        <taxon>Streptococcaceae</taxon>
        <taxon>Pseudolactococcus</taxon>
    </lineage>
</organism>
<keyword evidence="5" id="KW-1185">Reference proteome</keyword>
<dbReference type="KEGG" id="lpaa:BHS01_05850"/>
<feature type="domain" description="SGNH hydrolase-type esterase" evidence="1">
    <location>
        <begin position="6"/>
        <end position="173"/>
    </location>
</feature>
<evidence type="ECO:0000313" key="3">
    <source>
        <dbReference type="EMBL" id="QDJ28082.1"/>
    </source>
</evidence>
<dbReference type="AlphaFoldDB" id="A0A7L4WG39"/>